<keyword evidence="1" id="KW-0927">Auxin signaling pathway</keyword>
<keyword evidence="1" id="KW-0804">Transcription</keyword>
<keyword evidence="1" id="KW-0539">Nucleus</keyword>
<evidence type="ECO:0000256" key="2">
    <source>
        <dbReference type="SAM" id="MobiDB-lite"/>
    </source>
</evidence>
<gene>
    <name evidence="4" type="ORF">SAY86_009469</name>
</gene>
<dbReference type="EMBL" id="JAXQNO010000019">
    <property type="protein sequence ID" value="KAK4774534.1"/>
    <property type="molecule type" value="Genomic_DNA"/>
</dbReference>
<dbReference type="Proteomes" id="UP001346149">
    <property type="component" value="Unassembled WGS sequence"/>
</dbReference>
<dbReference type="AlphaFoldDB" id="A0AAN7KYF1"/>
<evidence type="ECO:0000256" key="1">
    <source>
        <dbReference type="RuleBase" id="RU004549"/>
    </source>
</evidence>
<comment type="caution">
    <text evidence="4">The sequence shown here is derived from an EMBL/GenBank/DDBJ whole genome shotgun (WGS) entry which is preliminary data.</text>
</comment>
<reference evidence="4 5" key="1">
    <citation type="journal article" date="2023" name="Hortic Res">
        <title>Pangenome of water caltrop reveals structural variations and asymmetric subgenome divergence after allopolyploidization.</title>
        <authorList>
            <person name="Zhang X."/>
            <person name="Chen Y."/>
            <person name="Wang L."/>
            <person name="Yuan Y."/>
            <person name="Fang M."/>
            <person name="Shi L."/>
            <person name="Lu R."/>
            <person name="Comes H.P."/>
            <person name="Ma Y."/>
            <person name="Chen Y."/>
            <person name="Huang G."/>
            <person name="Zhou Y."/>
            <person name="Zheng Z."/>
            <person name="Qiu Y."/>
        </authorList>
    </citation>
    <scope>NUCLEOTIDE SEQUENCE [LARGE SCALE GENOMIC DNA]</scope>
    <source>
        <strain evidence="4">F231</strain>
    </source>
</reference>
<protein>
    <recommendedName>
        <fullName evidence="1">Auxin-responsive protein</fullName>
    </recommendedName>
</protein>
<evidence type="ECO:0000313" key="5">
    <source>
        <dbReference type="Proteomes" id="UP001346149"/>
    </source>
</evidence>
<name>A0AAN7KYF1_TRANT</name>
<comment type="subcellular location">
    <subcellularLocation>
        <location evidence="1">Nucleus</location>
    </subcellularLocation>
</comment>
<evidence type="ECO:0000259" key="3">
    <source>
        <dbReference type="Pfam" id="PF02309"/>
    </source>
</evidence>
<organism evidence="4 5">
    <name type="scientific">Trapa natans</name>
    <name type="common">Water chestnut</name>
    <dbReference type="NCBI Taxonomy" id="22666"/>
    <lineage>
        <taxon>Eukaryota</taxon>
        <taxon>Viridiplantae</taxon>
        <taxon>Streptophyta</taxon>
        <taxon>Embryophyta</taxon>
        <taxon>Tracheophyta</taxon>
        <taxon>Spermatophyta</taxon>
        <taxon>Magnoliopsida</taxon>
        <taxon>eudicotyledons</taxon>
        <taxon>Gunneridae</taxon>
        <taxon>Pentapetalae</taxon>
        <taxon>rosids</taxon>
        <taxon>malvids</taxon>
        <taxon>Myrtales</taxon>
        <taxon>Lythraceae</taxon>
        <taxon>Trapa</taxon>
    </lineage>
</organism>
<comment type="similarity">
    <text evidence="1">Belongs to the Aux/IAA family.</text>
</comment>
<feature type="region of interest" description="Disordered" evidence="2">
    <location>
        <begin position="16"/>
        <end position="66"/>
    </location>
</feature>
<keyword evidence="5" id="KW-1185">Reference proteome</keyword>
<dbReference type="Pfam" id="PF02309">
    <property type="entry name" value="AUX_IAA"/>
    <property type="match status" value="1"/>
</dbReference>
<dbReference type="GO" id="GO:0005634">
    <property type="term" value="C:nucleus"/>
    <property type="evidence" value="ECO:0007669"/>
    <property type="project" value="UniProtKB-SubCell"/>
</dbReference>
<evidence type="ECO:0000313" key="4">
    <source>
        <dbReference type="EMBL" id="KAK4774534.1"/>
    </source>
</evidence>
<dbReference type="GO" id="GO:0009734">
    <property type="term" value="P:auxin-activated signaling pathway"/>
    <property type="evidence" value="ECO:0007669"/>
    <property type="project" value="UniProtKB-UniRule"/>
</dbReference>
<comment type="function">
    <text evidence="1">Aux/IAA proteins are short-lived transcriptional factors that function as repressors of early auxin response genes at low auxin concentrations.</text>
</comment>
<feature type="domain" description="AUX/IAA" evidence="3">
    <location>
        <begin position="14"/>
        <end position="89"/>
    </location>
</feature>
<dbReference type="InterPro" id="IPR033389">
    <property type="entry name" value="AUX/IAA_dom"/>
</dbReference>
<accession>A0AAN7KYF1</accession>
<proteinExistence type="inferred from homology"/>
<sequence length="153" mass="17549">MDLMRDKDVDLEATELRLGLPGTSEKSKRRLVDGSTNGNSKRQRDEDDDRFECSAPPPSKAQIVGWPPVRSNRKNIVQQKRRDHRNGENASGVYVKNVRIFLQETENHERIRSSRPDHFLSIRSCGKEPLTNKISDLASCTMSYLIQLLWQKG</sequence>
<comment type="subunit">
    <text evidence="1">Homodimers and heterodimers.</text>
</comment>
<keyword evidence="1" id="KW-0678">Repressor</keyword>
<keyword evidence="1" id="KW-0805">Transcription regulation</keyword>